<proteinExistence type="predicted"/>
<evidence type="ECO:0000259" key="1">
    <source>
        <dbReference type="Pfam" id="PF00534"/>
    </source>
</evidence>
<gene>
    <name evidence="3" type="ORF">COT95_01635</name>
</gene>
<dbReference type="Pfam" id="PF00534">
    <property type="entry name" value="Glycos_transf_1"/>
    <property type="match status" value="1"/>
</dbReference>
<feature type="domain" description="Glycosyltransferase subfamily 4-like N-terminal" evidence="2">
    <location>
        <begin position="15"/>
        <end position="176"/>
    </location>
</feature>
<dbReference type="PANTHER" id="PTHR45947">
    <property type="entry name" value="SULFOQUINOVOSYL TRANSFERASE SQD2"/>
    <property type="match status" value="1"/>
</dbReference>
<protein>
    <recommendedName>
        <fullName evidence="5">Glycosyl transferase family 1 domain-containing protein</fullName>
    </recommendedName>
</protein>
<name>A0A2H0V9A1_9BACT</name>
<dbReference type="Gene3D" id="3.40.50.2000">
    <property type="entry name" value="Glycogen Phosphorylase B"/>
    <property type="match status" value="2"/>
</dbReference>
<dbReference type="InterPro" id="IPR050194">
    <property type="entry name" value="Glycosyltransferase_grp1"/>
</dbReference>
<feature type="domain" description="Glycosyl transferase family 1" evidence="1">
    <location>
        <begin position="220"/>
        <end position="391"/>
    </location>
</feature>
<accession>A0A2H0V9A1</accession>
<sequence length="412" mass="46870">MKIAVITSTFPPYKGGMGNSAYEIARILARENEVSVFTLKQFCHHESGNTAHETMLQYQWDCHVAPLTAGSATSRNDSVHVVQIKPTFSFGFKNGGFVPALYKELKNFDFIYLHYPFFGGAEVVWFFKLFNPKVKLIIHFHMDTPALSNLGKFLSLPSLVVKRSLFKQADKIICGSFDYVAHSSIKKIWQKYPNKFSEIPYGVHLSQFHVLPHDILELNNLREKYKIGEKDKVAMFLGGLDEAHRFKGLEVLLKALSGLMAEKKLKIKFLICGDGDLRHKYEKLAKDLKVDKNVVFTGRVPDEELTLYYNLADIFVLPSLDKSEAFGIVLLEAMACGVPVMASDLPGVRSVFENGKQGYTIAPGSERHLRGKLEEFLKYPQTRLKMGREARMLVEKKYSWEQVAEKIKKIFL</sequence>
<dbReference type="InterPro" id="IPR028098">
    <property type="entry name" value="Glyco_trans_4-like_N"/>
</dbReference>
<reference evidence="4" key="1">
    <citation type="submission" date="2017-09" db="EMBL/GenBank/DDBJ databases">
        <title>Depth-based differentiation of microbial function through sediment-hosted aquifers and enrichment of novel symbionts in the deep terrestrial subsurface.</title>
        <authorList>
            <person name="Probst A.J."/>
            <person name="Ladd B."/>
            <person name="Jarett J.K."/>
            <person name="Geller-Mcgrath D.E."/>
            <person name="Sieber C.M.K."/>
            <person name="Emerson J.B."/>
            <person name="Anantharaman K."/>
            <person name="Thomas B.C."/>
            <person name="Malmstrom R."/>
            <person name="Stieglmeier M."/>
            <person name="Klingl A."/>
            <person name="Woyke T."/>
            <person name="Ryan C.M."/>
            <person name="Banfield J.F."/>
        </authorList>
    </citation>
    <scope>NUCLEOTIDE SEQUENCE [LARGE SCALE GENOMIC DNA]</scope>
</reference>
<dbReference type="CDD" id="cd03801">
    <property type="entry name" value="GT4_PimA-like"/>
    <property type="match status" value="1"/>
</dbReference>
<dbReference type="Proteomes" id="UP000228614">
    <property type="component" value="Unassembled WGS sequence"/>
</dbReference>
<dbReference type="SUPFAM" id="SSF53756">
    <property type="entry name" value="UDP-Glycosyltransferase/glycogen phosphorylase"/>
    <property type="match status" value="1"/>
</dbReference>
<dbReference type="PANTHER" id="PTHR45947:SF3">
    <property type="entry name" value="SULFOQUINOVOSYL TRANSFERASE SQD2"/>
    <property type="match status" value="1"/>
</dbReference>
<comment type="caution">
    <text evidence="3">The sequence shown here is derived from an EMBL/GenBank/DDBJ whole genome shotgun (WGS) entry which is preliminary data.</text>
</comment>
<evidence type="ECO:0000259" key="2">
    <source>
        <dbReference type="Pfam" id="PF13439"/>
    </source>
</evidence>
<dbReference type="AlphaFoldDB" id="A0A2H0V9A1"/>
<evidence type="ECO:0000313" key="4">
    <source>
        <dbReference type="Proteomes" id="UP000228614"/>
    </source>
</evidence>
<dbReference type="EMBL" id="PFAN01000082">
    <property type="protein sequence ID" value="PIR94910.1"/>
    <property type="molecule type" value="Genomic_DNA"/>
</dbReference>
<dbReference type="Pfam" id="PF13439">
    <property type="entry name" value="Glyco_transf_4"/>
    <property type="match status" value="1"/>
</dbReference>
<dbReference type="GO" id="GO:0016757">
    <property type="term" value="F:glycosyltransferase activity"/>
    <property type="evidence" value="ECO:0007669"/>
    <property type="project" value="InterPro"/>
</dbReference>
<organism evidence="3 4">
    <name type="scientific">Candidatus Falkowbacteria bacterium CG10_big_fil_rev_8_21_14_0_10_37_6</name>
    <dbReference type="NCBI Taxonomy" id="1974563"/>
    <lineage>
        <taxon>Bacteria</taxon>
        <taxon>Candidatus Falkowiibacteriota</taxon>
    </lineage>
</organism>
<evidence type="ECO:0008006" key="5">
    <source>
        <dbReference type="Google" id="ProtNLM"/>
    </source>
</evidence>
<evidence type="ECO:0000313" key="3">
    <source>
        <dbReference type="EMBL" id="PIR94910.1"/>
    </source>
</evidence>
<dbReference type="InterPro" id="IPR001296">
    <property type="entry name" value="Glyco_trans_1"/>
</dbReference>